<dbReference type="EMBL" id="JADEXG010000073">
    <property type="protein sequence ID" value="MBE9079911.1"/>
    <property type="molecule type" value="Genomic_DNA"/>
</dbReference>
<feature type="signal peptide" evidence="1">
    <location>
        <begin position="1"/>
        <end position="24"/>
    </location>
</feature>
<proteinExistence type="predicted"/>
<protein>
    <recommendedName>
        <fullName evidence="4">TonB-dependent receptor</fullName>
    </recommendedName>
</protein>
<reference evidence="2" key="1">
    <citation type="submission" date="2020-10" db="EMBL/GenBank/DDBJ databases">
        <authorList>
            <person name="Castelo-Branco R."/>
            <person name="Eusebio N."/>
            <person name="Adriana R."/>
            <person name="Vieira A."/>
            <person name="Brugerolle De Fraissinette N."/>
            <person name="Rezende De Castro R."/>
            <person name="Schneider M.P."/>
            <person name="Vasconcelos V."/>
            <person name="Leao P.N."/>
        </authorList>
    </citation>
    <scope>NUCLEOTIDE SEQUENCE</scope>
    <source>
        <strain evidence="2">LEGE 07310</strain>
    </source>
</reference>
<dbReference type="AlphaFoldDB" id="A0A8J7DN88"/>
<evidence type="ECO:0008006" key="4">
    <source>
        <dbReference type="Google" id="ProtNLM"/>
    </source>
</evidence>
<keyword evidence="1" id="KW-0732">Signal</keyword>
<evidence type="ECO:0000313" key="2">
    <source>
        <dbReference type="EMBL" id="MBE9079911.1"/>
    </source>
</evidence>
<name>A0A8J7DN88_9CYAN</name>
<accession>A0A8J7DN88</accession>
<sequence>MKAGSLGLTVAGLLTAILSPPAWANSPAALMAAEPATSELPQPSSFSDVSEPEPAALAVDDWMAQAVAAEAAMVTDVQASSTPAGLNIVLISDQPLSASESRVVGNALITEIPNATLNLTDEATAEQFSPAEGIALV</sequence>
<keyword evidence="3" id="KW-1185">Reference proteome</keyword>
<evidence type="ECO:0000313" key="3">
    <source>
        <dbReference type="Proteomes" id="UP000636505"/>
    </source>
</evidence>
<gene>
    <name evidence="2" type="ORF">IQ241_21900</name>
</gene>
<comment type="caution">
    <text evidence="2">The sequence shown here is derived from an EMBL/GenBank/DDBJ whole genome shotgun (WGS) entry which is preliminary data.</text>
</comment>
<organism evidence="2 3">
    <name type="scientific">Vasconcelosia minhoensis LEGE 07310</name>
    <dbReference type="NCBI Taxonomy" id="915328"/>
    <lineage>
        <taxon>Bacteria</taxon>
        <taxon>Bacillati</taxon>
        <taxon>Cyanobacteriota</taxon>
        <taxon>Cyanophyceae</taxon>
        <taxon>Nodosilineales</taxon>
        <taxon>Cymatolegaceae</taxon>
        <taxon>Vasconcelosia</taxon>
        <taxon>Vasconcelosia minhoensis</taxon>
    </lineage>
</organism>
<feature type="chain" id="PRO_5035226915" description="TonB-dependent receptor" evidence="1">
    <location>
        <begin position="25"/>
        <end position="137"/>
    </location>
</feature>
<evidence type="ECO:0000256" key="1">
    <source>
        <dbReference type="SAM" id="SignalP"/>
    </source>
</evidence>
<dbReference type="Proteomes" id="UP000636505">
    <property type="component" value="Unassembled WGS sequence"/>
</dbReference>